<evidence type="ECO:0000313" key="1">
    <source>
        <dbReference type="EMBL" id="SBT16039.1"/>
    </source>
</evidence>
<dbReference type="EMBL" id="FLRB01000011">
    <property type="protein sequence ID" value="SBT21087.1"/>
    <property type="molecule type" value="Genomic_DNA"/>
</dbReference>
<reference evidence="1 4" key="1">
    <citation type="submission" date="2016-06" db="EMBL/GenBank/DDBJ databases">
        <authorList>
            <person name="Kjaerup R.B."/>
            <person name="Dalgaard T.S."/>
            <person name="Juul-Madsen H.R."/>
        </authorList>
    </citation>
    <scope>NUCLEOTIDE SEQUENCE [LARGE SCALE GENOMIC DNA]</scope>
    <source>
        <strain evidence="1 4">CECT 5115</strain>
    </source>
</reference>
<keyword evidence="3" id="KW-1185">Reference proteome</keyword>
<dbReference type="EMBL" id="FLRA01000001">
    <property type="protein sequence ID" value="SBT16039.1"/>
    <property type="molecule type" value="Genomic_DNA"/>
</dbReference>
<organism evidence="1 4">
    <name type="scientific">Marinomonas gallaica</name>
    <dbReference type="NCBI Taxonomy" id="1806667"/>
    <lineage>
        <taxon>Bacteria</taxon>
        <taxon>Pseudomonadati</taxon>
        <taxon>Pseudomonadota</taxon>
        <taxon>Gammaproteobacteria</taxon>
        <taxon>Oceanospirillales</taxon>
        <taxon>Oceanospirillaceae</taxon>
        <taxon>Marinomonas</taxon>
    </lineage>
</organism>
<evidence type="ECO:0000313" key="2">
    <source>
        <dbReference type="EMBL" id="SBT21087.1"/>
    </source>
</evidence>
<evidence type="ECO:0000313" key="4">
    <source>
        <dbReference type="Proteomes" id="UP000092871"/>
    </source>
</evidence>
<dbReference type="OrthoDB" id="5874988at2"/>
<dbReference type="RefSeq" id="WP_067030200.1">
    <property type="nucleotide sequence ID" value="NZ_FLRA01000001.1"/>
</dbReference>
<name>A0A1C3JLN7_9GAMM</name>
<evidence type="ECO:0000313" key="3">
    <source>
        <dbReference type="Proteomes" id="UP000092840"/>
    </source>
</evidence>
<sequence>MTEENLFRKAVDADETEMFFKGQGRYFVRDPDWGEHVYAAHYSGWVSDFVADSHTKKELFISLFDKFVSNLKATDEDLEHFFGNLSAIAFNQYKGNFDLGFDASSLKSTSVDSFLHLLKSTDIYERKKSLIDRYIYQMKKWGLELPVDFES</sequence>
<protein>
    <submittedName>
        <fullName evidence="1">Uncharacterized protein</fullName>
    </submittedName>
</protein>
<dbReference type="Proteomes" id="UP000092871">
    <property type="component" value="Unassembled WGS sequence"/>
</dbReference>
<proteinExistence type="predicted"/>
<accession>A0A1C3JLN7</accession>
<dbReference type="AlphaFoldDB" id="A0A1C3JLN7"/>
<reference evidence="2 3" key="2">
    <citation type="submission" date="2016-06" db="EMBL/GenBank/DDBJ databases">
        <authorList>
            <person name="Rodrigo-Torres L."/>
            <person name="Arahal D.R."/>
        </authorList>
    </citation>
    <scope>NUCLEOTIDE SEQUENCE [LARGE SCALE GENOMIC DNA]</scope>
    <source>
        <strain evidence="2 3">CECT 5116</strain>
    </source>
</reference>
<gene>
    <name evidence="1" type="ORF">MGA5115_00113</name>
    <name evidence="2" type="ORF">MGA5116_01674</name>
</gene>
<dbReference type="Proteomes" id="UP000092840">
    <property type="component" value="Unassembled WGS sequence"/>
</dbReference>